<keyword evidence="1" id="KW-0732">Signal</keyword>
<dbReference type="RefSeq" id="WP_146291111.1">
    <property type="nucleotide sequence ID" value="NZ_CP042304.1"/>
</dbReference>
<organism evidence="2 3">
    <name type="scientific">Devosia ginsengisoli</name>
    <dbReference type="NCBI Taxonomy" id="400770"/>
    <lineage>
        <taxon>Bacteria</taxon>
        <taxon>Pseudomonadati</taxon>
        <taxon>Pseudomonadota</taxon>
        <taxon>Alphaproteobacteria</taxon>
        <taxon>Hyphomicrobiales</taxon>
        <taxon>Devosiaceae</taxon>
        <taxon>Devosia</taxon>
    </lineage>
</organism>
<evidence type="ECO:0000313" key="2">
    <source>
        <dbReference type="EMBL" id="QDZ12262.1"/>
    </source>
</evidence>
<gene>
    <name evidence="2" type="ORF">FPZ08_16815</name>
</gene>
<dbReference type="OrthoDB" id="7951125at2"/>
<dbReference type="KEGG" id="dea:FPZ08_16815"/>
<dbReference type="Proteomes" id="UP000315364">
    <property type="component" value="Chromosome"/>
</dbReference>
<keyword evidence="3" id="KW-1185">Reference proteome</keyword>
<reference evidence="2 3" key="1">
    <citation type="submission" date="2019-07" db="EMBL/GenBank/DDBJ databases">
        <title>Full genome sequence of Devosia sp. Gsoil 520.</title>
        <authorList>
            <person name="Im W.-T."/>
        </authorList>
    </citation>
    <scope>NUCLEOTIDE SEQUENCE [LARGE SCALE GENOMIC DNA]</scope>
    <source>
        <strain evidence="2 3">Gsoil 520</strain>
    </source>
</reference>
<evidence type="ECO:0008006" key="4">
    <source>
        <dbReference type="Google" id="ProtNLM"/>
    </source>
</evidence>
<name>A0A5B8LXV3_9HYPH</name>
<protein>
    <recommendedName>
        <fullName evidence="4">PepSY domain-containing protein</fullName>
    </recommendedName>
</protein>
<feature type="signal peptide" evidence="1">
    <location>
        <begin position="1"/>
        <end position="26"/>
    </location>
</feature>
<evidence type="ECO:0000313" key="3">
    <source>
        <dbReference type="Proteomes" id="UP000315364"/>
    </source>
</evidence>
<proteinExistence type="predicted"/>
<sequence>MVKNTIVALVAAASLAGIAVPTFAAAAPVVESESGVDTVFGGGTPEMRAFMADSILAQLQQQGVNATAVEDWSGLIRAYVTLDDGTQTMQFYKPGSLEQVLL</sequence>
<accession>A0A5B8LXV3</accession>
<feature type="chain" id="PRO_5022903048" description="PepSY domain-containing protein" evidence="1">
    <location>
        <begin position="27"/>
        <end position="102"/>
    </location>
</feature>
<evidence type="ECO:0000256" key="1">
    <source>
        <dbReference type="SAM" id="SignalP"/>
    </source>
</evidence>
<dbReference type="AlphaFoldDB" id="A0A5B8LXV3"/>
<dbReference type="EMBL" id="CP042304">
    <property type="protein sequence ID" value="QDZ12262.1"/>
    <property type="molecule type" value="Genomic_DNA"/>
</dbReference>